<accession>F9G2W1</accession>
<protein>
    <submittedName>
        <fullName evidence="1">Uncharacterized protein</fullName>
    </submittedName>
</protein>
<reference evidence="1" key="1">
    <citation type="journal article" date="2012" name="Mol. Plant Microbe Interact.">
        <title>A highly conserved effector in Fusarium oxysporum is required for full virulence on Arabidopsis.</title>
        <authorList>
            <person name="Thatcher L.F."/>
            <person name="Gardiner D.M."/>
            <person name="Kazan K."/>
            <person name="Manners J."/>
        </authorList>
    </citation>
    <scope>NUCLEOTIDE SEQUENCE [LARGE SCALE GENOMIC DNA]</scope>
    <source>
        <strain evidence="1">Fo5176</strain>
    </source>
</reference>
<proteinExistence type="predicted"/>
<dbReference type="OrthoDB" id="4763081at2759"/>
<dbReference type="AlphaFoldDB" id="F9G2W1"/>
<comment type="caution">
    <text evidence="1">The sequence shown here is derived from an EMBL/GenBank/DDBJ whole genome shotgun (WGS) entry which is preliminary data.</text>
</comment>
<organism evidence="1">
    <name type="scientific">Fusarium oxysporum (strain Fo5176)</name>
    <name type="common">Fusarium vascular wilt</name>
    <dbReference type="NCBI Taxonomy" id="660025"/>
    <lineage>
        <taxon>Eukaryota</taxon>
        <taxon>Fungi</taxon>
        <taxon>Dikarya</taxon>
        <taxon>Ascomycota</taxon>
        <taxon>Pezizomycotina</taxon>
        <taxon>Sordariomycetes</taxon>
        <taxon>Hypocreomycetidae</taxon>
        <taxon>Hypocreales</taxon>
        <taxon>Nectriaceae</taxon>
        <taxon>Fusarium</taxon>
        <taxon>Fusarium oxysporum species complex</taxon>
    </lineage>
</organism>
<gene>
    <name evidence="1" type="ORF">FOXB_12993</name>
</gene>
<dbReference type="STRING" id="660025.F9G2W1"/>
<name>F9G2W1_FUSOF</name>
<evidence type="ECO:0000313" key="1">
    <source>
        <dbReference type="EMBL" id="EGU76542.1"/>
    </source>
</evidence>
<dbReference type="EMBL" id="AFQF01003270">
    <property type="protein sequence ID" value="EGU76542.1"/>
    <property type="molecule type" value="Genomic_DNA"/>
</dbReference>
<sequence>MDLDTMDSPSSIEEVMYLDRMNDSSAKTKVHVYITPECGLCDQIIHANEWTVACENRKPLYILSRQSYHRQDAMDPIWVASAWKFPWRHRPPQRKPRLDLTDTTLVSIGGPVAEAICIPGLASLPQEVLQMVRSYIPSNLLWRYSLIQGTAEEMSRPFQNLLEPEQDATRFSLAAVKAWKRGVQGMDAACDESEAELFIVRPTVDCLGLKEIQRLQDWPGYNHIRSNTCAYVFFTQGQANSSFISSKFGRAFIENPHDSRAFQFWDTPSPPLRGLKMFPRPDRPGSIRYRTVDLLNTTGLTFFFLRGFIMAVHPHTANSPVAAPTIQHFSRYEQDHMIWTYIPISSNPSLLRIGVGDAWQRHIEICTKLTGTFLFGPYQCYTDTDDVSGNEPSVLVHNVPTKRVGGSLGIVTEHNFESESLLSFPRYHKDDKNPSGLRCINTEVPAKNITHVDVYYNRRNVYCKGLLLEYANGAQRAVGQCRIGIDPFKAYGKPSWICYRDICDPETCEETGSCIVECTTGTNSHEHEPRDIGDWVCMRPRGGGYLEFACEHKTASFECGLCCQTIHPDEWAIALLNHHMKMYEGRPEYCTKRFRFPRTPGAITDTDWFPLCKLVECRDFRWSPESVTLHADCYCLFLQTYREKPVLERLWVAAVWRTPWIVSSLKPSTQLDIFDNGLVSISLSTAEILGLPQLTTLPSEVLQLIRAYSRGSFIWTYPAIKAKAEEMARFDESMSKDEGMQHNLRIVKEWHRGQDTELDEDPPESGVFRFTLDSNGLLERLSDWPEYKSCRYRTHKYFFIDSAEAQRTWVYFKFGHARMILSPSWSRPFQFWDIPSPPTKGLEVLLRPRRTDATCNRTLDLRNITGITFFFYRGTLMGLHAHTLGAVTAVSTVKDTLSDYEPHLVWIHIPIPHGDHIMRFGLRTWRNEHEEPANHHTALLMTTKLAGDFSLGPSFDMEDQNFLFQGTPTVLVQNTPGKGGITLLGIAGDEPQETLPAPRFPVISLSPYELAYGGNAITVDISLKGTVRVDIFKDSSTGCFRGFLLEYENGSQRTAGQCRVGVDPVTVCHKPVSFCYRKVQGGDFDVHKYSELECCPETGDPHYDHASPDGAWTCSDFGVYAKVSRVYNDRGLNTAMP</sequence>